<keyword evidence="7" id="KW-1185">Reference proteome</keyword>
<evidence type="ECO:0000256" key="3">
    <source>
        <dbReference type="ARBA" id="ARBA00022989"/>
    </source>
</evidence>
<evidence type="ECO:0000256" key="5">
    <source>
        <dbReference type="SAM" id="Phobius"/>
    </source>
</evidence>
<reference evidence="6 7" key="2">
    <citation type="submission" date="2014-09" db="EMBL/GenBank/DDBJ databases">
        <authorList>
            <consortium name="NBRP consortium"/>
            <person name="Sawabe T."/>
            <person name="Meirelles P."/>
            <person name="Nakanishi M."/>
            <person name="Sayaka M."/>
            <person name="Hattori M."/>
            <person name="Ohkuma M."/>
        </authorList>
    </citation>
    <scope>NUCLEOTIDE SEQUENCE [LARGE SCALE GENOMIC DNA]</scope>
    <source>
        <strain evidence="6 7">JCM 19240</strain>
    </source>
</reference>
<dbReference type="PANTHER" id="PTHR35371:SF1">
    <property type="entry name" value="BLR7753 PROTEIN"/>
    <property type="match status" value="1"/>
</dbReference>
<dbReference type="SUPFAM" id="SSF161084">
    <property type="entry name" value="MAPEG domain-like"/>
    <property type="match status" value="1"/>
</dbReference>
<comment type="caution">
    <text evidence="6">The sequence shown here is derived from an EMBL/GenBank/DDBJ whole genome shotgun (WGS) entry which is preliminary data.</text>
</comment>
<sequence length="127" mass="14045">MTVLILCLIVASFLPYLVKIPLAIAMAKEGGYDNRHPRDQQSRLEGFGARALASHQNAFESLLVFGIAILLAVATDTMTESVQTLAIVHIVFRVIYHVLYLIDKSTLRSISWFIAMACSFAIMGQCL</sequence>
<dbReference type="Pfam" id="PF01124">
    <property type="entry name" value="MAPEG"/>
    <property type="match status" value="1"/>
</dbReference>
<feature type="transmembrane region" description="Helical" evidence="5">
    <location>
        <begin position="109"/>
        <end position="126"/>
    </location>
</feature>
<evidence type="ECO:0000256" key="1">
    <source>
        <dbReference type="ARBA" id="ARBA00004370"/>
    </source>
</evidence>
<dbReference type="Gene3D" id="1.20.120.550">
    <property type="entry name" value="Membrane associated eicosanoid/glutathione metabolism-like domain"/>
    <property type="match status" value="1"/>
</dbReference>
<gene>
    <name evidence="6" type="ORF">JCM19240_5585</name>
</gene>
<dbReference type="Proteomes" id="UP000029224">
    <property type="component" value="Unassembled WGS sequence"/>
</dbReference>
<dbReference type="InterPro" id="IPR001129">
    <property type="entry name" value="Membr-assoc_MAPEG"/>
</dbReference>
<keyword evidence="2 5" id="KW-0812">Transmembrane</keyword>
<organism evidence="6 7">
    <name type="scientific">Vibrio maritimus</name>
    <dbReference type="NCBI Taxonomy" id="990268"/>
    <lineage>
        <taxon>Bacteria</taxon>
        <taxon>Pseudomonadati</taxon>
        <taxon>Pseudomonadota</taxon>
        <taxon>Gammaproteobacteria</taxon>
        <taxon>Vibrionales</taxon>
        <taxon>Vibrionaceae</taxon>
        <taxon>Vibrio</taxon>
    </lineage>
</organism>
<dbReference type="InterPro" id="IPR023352">
    <property type="entry name" value="MAPEG-like_dom_sf"/>
</dbReference>
<dbReference type="GO" id="GO:0016020">
    <property type="term" value="C:membrane"/>
    <property type="evidence" value="ECO:0007669"/>
    <property type="project" value="UniProtKB-SubCell"/>
</dbReference>
<reference evidence="6 7" key="1">
    <citation type="submission" date="2014-09" db="EMBL/GenBank/DDBJ databases">
        <title>Vibrio maritimus JCM 19240. (C210) whole genome shotgun sequence.</title>
        <authorList>
            <person name="Sawabe T."/>
            <person name="Meirelles P."/>
            <person name="Nakanishi M."/>
            <person name="Sayaka M."/>
            <person name="Hattori M."/>
            <person name="Ohkuma M."/>
        </authorList>
    </citation>
    <scope>NUCLEOTIDE SEQUENCE [LARGE SCALE GENOMIC DNA]</scope>
    <source>
        <strain evidence="6 7">JCM 19240</strain>
    </source>
</reference>
<evidence type="ECO:0000256" key="2">
    <source>
        <dbReference type="ARBA" id="ARBA00022692"/>
    </source>
</evidence>
<dbReference type="OrthoDB" id="513661at2"/>
<name>A0A090T0A7_9VIBR</name>
<feature type="transmembrane region" description="Helical" evidence="5">
    <location>
        <begin position="85"/>
        <end position="103"/>
    </location>
</feature>
<protein>
    <recommendedName>
        <fullName evidence="8">MAPEG family protein</fullName>
    </recommendedName>
</protein>
<feature type="transmembrane region" description="Helical" evidence="5">
    <location>
        <begin position="51"/>
        <end position="73"/>
    </location>
</feature>
<accession>A0A090T0A7</accession>
<evidence type="ECO:0000256" key="4">
    <source>
        <dbReference type="ARBA" id="ARBA00023136"/>
    </source>
</evidence>
<proteinExistence type="predicted"/>
<keyword evidence="4 5" id="KW-0472">Membrane</keyword>
<dbReference type="PANTHER" id="PTHR35371">
    <property type="entry name" value="INNER MEMBRANE PROTEIN"/>
    <property type="match status" value="1"/>
</dbReference>
<evidence type="ECO:0000313" key="6">
    <source>
        <dbReference type="EMBL" id="GAL32154.1"/>
    </source>
</evidence>
<dbReference type="EMBL" id="BBMT01000001">
    <property type="protein sequence ID" value="GAL32154.1"/>
    <property type="molecule type" value="Genomic_DNA"/>
</dbReference>
<evidence type="ECO:0008006" key="8">
    <source>
        <dbReference type="Google" id="ProtNLM"/>
    </source>
</evidence>
<keyword evidence="3 5" id="KW-1133">Transmembrane helix</keyword>
<comment type="subcellular location">
    <subcellularLocation>
        <location evidence="1">Membrane</location>
    </subcellularLocation>
</comment>
<dbReference type="AlphaFoldDB" id="A0A090T0A7"/>
<evidence type="ECO:0000313" key="7">
    <source>
        <dbReference type="Proteomes" id="UP000029224"/>
    </source>
</evidence>